<dbReference type="InterPro" id="IPR058792">
    <property type="entry name" value="Beta-barrel_RND_2"/>
</dbReference>
<evidence type="ECO:0000259" key="4">
    <source>
        <dbReference type="Pfam" id="PF25967"/>
    </source>
</evidence>
<comment type="similarity">
    <text evidence="1">Belongs to the membrane fusion protein (MFP) (TC 8.A.1) family.</text>
</comment>
<sequence length="368" mass="39252">MRASRFVTCSPVIALWGLVALSTGCSQEQPPAPELARVVVTQVNPVNDTQPIAFTGDIQARVQAPLGFRVSGKISERLADVGNRVREGQVLARLDPQDLRNNLAAAQAQVDAQEARTRLARVDFERQAALLPKGYTSRSQYDQAQATLDGARSALQAAVAQRDDARKQLGYTELRASAAGVLTARHAEAGQVVQAGAAIFDLAVSGERDAVFDLYESLSRELKLGQTLPVSLQAQPAVTTQGTLREIAPTVAAATGTVRIKVQLDQPPPAMTLGTVVNAQVPSTAAQGFALPWTALNGTTDQPAVWRLDDDGRVSLQPLHIERYTRDSIIVSDGLKAGDRIVIAGGQSLSPGQRVEVAERSTFAEVRP</sequence>
<dbReference type="PROSITE" id="PS51257">
    <property type="entry name" value="PROKAR_LIPOPROTEIN"/>
    <property type="match status" value="1"/>
</dbReference>
<evidence type="ECO:0000256" key="1">
    <source>
        <dbReference type="ARBA" id="ARBA00009477"/>
    </source>
</evidence>
<dbReference type="Gene3D" id="2.40.30.170">
    <property type="match status" value="1"/>
</dbReference>
<dbReference type="InterPro" id="IPR006143">
    <property type="entry name" value="RND_pump_MFP"/>
</dbReference>
<protein>
    <submittedName>
        <fullName evidence="6">RND family efflux transporter MFP subunit</fullName>
    </submittedName>
</protein>
<feature type="domain" description="Multidrug resistance protein MdtA-like C-terminal permuted SH3" evidence="4">
    <location>
        <begin position="298"/>
        <end position="347"/>
    </location>
</feature>
<feature type="domain" description="CzcB-like barrel-sandwich hybrid" evidence="5">
    <location>
        <begin position="69"/>
        <end position="203"/>
    </location>
</feature>
<feature type="coiled-coil region" evidence="2">
    <location>
        <begin position="141"/>
        <end position="168"/>
    </location>
</feature>
<evidence type="ECO:0000313" key="7">
    <source>
        <dbReference type="Proteomes" id="UP001268036"/>
    </source>
</evidence>
<dbReference type="Gene3D" id="2.40.420.20">
    <property type="match status" value="1"/>
</dbReference>
<dbReference type="Gene3D" id="1.10.287.470">
    <property type="entry name" value="Helix hairpin bin"/>
    <property type="match status" value="1"/>
</dbReference>
<dbReference type="PANTHER" id="PTHR30469">
    <property type="entry name" value="MULTIDRUG RESISTANCE PROTEIN MDTA"/>
    <property type="match status" value="1"/>
</dbReference>
<dbReference type="InterPro" id="IPR058627">
    <property type="entry name" value="MdtA-like_C"/>
</dbReference>
<evidence type="ECO:0000259" key="5">
    <source>
        <dbReference type="Pfam" id="PF25973"/>
    </source>
</evidence>
<dbReference type="Pfam" id="PF25954">
    <property type="entry name" value="Beta-barrel_RND_2"/>
    <property type="match status" value="1"/>
</dbReference>
<dbReference type="RefSeq" id="WP_309757801.1">
    <property type="nucleotide sequence ID" value="NZ_JAVJAF010000001.1"/>
</dbReference>
<dbReference type="InterPro" id="IPR058647">
    <property type="entry name" value="BSH_CzcB-like"/>
</dbReference>
<dbReference type="PANTHER" id="PTHR30469:SF18">
    <property type="entry name" value="RESISTANCE-NODULATION-CELL DIVISION (RND) EFFLUX MEMBRANE FUSION PROTEIN-RELATED"/>
    <property type="match status" value="1"/>
</dbReference>
<reference evidence="6" key="1">
    <citation type="submission" date="2023-08" db="EMBL/GenBank/DDBJ databases">
        <title>Functional and genomic diversity of the sorghum phyllosphere microbiome.</title>
        <authorList>
            <person name="Shade A."/>
        </authorList>
    </citation>
    <scope>NUCLEOTIDE SEQUENCE</scope>
    <source>
        <strain evidence="6">SORGH_AS_0201</strain>
    </source>
</reference>
<name>A0AAJ2EW53_9PSED</name>
<dbReference type="GO" id="GO:1990281">
    <property type="term" value="C:efflux pump complex"/>
    <property type="evidence" value="ECO:0007669"/>
    <property type="project" value="TreeGrafter"/>
</dbReference>
<proteinExistence type="inferred from homology"/>
<dbReference type="NCBIfam" id="TIGR01730">
    <property type="entry name" value="RND_mfp"/>
    <property type="match status" value="1"/>
</dbReference>
<evidence type="ECO:0000259" key="3">
    <source>
        <dbReference type="Pfam" id="PF25954"/>
    </source>
</evidence>
<evidence type="ECO:0000256" key="2">
    <source>
        <dbReference type="SAM" id="Coils"/>
    </source>
</evidence>
<dbReference type="Proteomes" id="UP001268036">
    <property type="component" value="Unassembled WGS sequence"/>
</dbReference>
<dbReference type="Pfam" id="PF25967">
    <property type="entry name" value="RND-MFP_C"/>
    <property type="match status" value="1"/>
</dbReference>
<dbReference type="GO" id="GO:0015562">
    <property type="term" value="F:efflux transmembrane transporter activity"/>
    <property type="evidence" value="ECO:0007669"/>
    <property type="project" value="TreeGrafter"/>
</dbReference>
<dbReference type="Gene3D" id="2.40.50.100">
    <property type="match status" value="1"/>
</dbReference>
<dbReference type="EMBL" id="JAVJAF010000001">
    <property type="protein sequence ID" value="MDR6234224.1"/>
    <property type="molecule type" value="Genomic_DNA"/>
</dbReference>
<evidence type="ECO:0000313" key="6">
    <source>
        <dbReference type="EMBL" id="MDR6234224.1"/>
    </source>
</evidence>
<feature type="domain" description="CusB-like beta-barrel" evidence="3">
    <location>
        <begin position="212"/>
        <end position="281"/>
    </location>
</feature>
<accession>A0AAJ2EW53</accession>
<organism evidence="6 7">
    <name type="scientific">Pseudomonas oryzihabitans</name>
    <dbReference type="NCBI Taxonomy" id="47885"/>
    <lineage>
        <taxon>Bacteria</taxon>
        <taxon>Pseudomonadati</taxon>
        <taxon>Pseudomonadota</taxon>
        <taxon>Gammaproteobacteria</taxon>
        <taxon>Pseudomonadales</taxon>
        <taxon>Pseudomonadaceae</taxon>
        <taxon>Pseudomonas</taxon>
    </lineage>
</organism>
<dbReference type="SUPFAM" id="SSF111369">
    <property type="entry name" value="HlyD-like secretion proteins"/>
    <property type="match status" value="1"/>
</dbReference>
<gene>
    <name evidence="6" type="ORF">QE440_001965</name>
</gene>
<comment type="caution">
    <text evidence="6">The sequence shown here is derived from an EMBL/GenBank/DDBJ whole genome shotgun (WGS) entry which is preliminary data.</text>
</comment>
<dbReference type="AlphaFoldDB" id="A0AAJ2EW53"/>
<keyword evidence="2" id="KW-0175">Coiled coil</keyword>
<dbReference type="Pfam" id="PF25973">
    <property type="entry name" value="BSH_CzcB"/>
    <property type="match status" value="1"/>
</dbReference>